<feature type="region of interest" description="Disordered" evidence="6">
    <location>
        <begin position="554"/>
        <end position="578"/>
    </location>
</feature>
<dbReference type="PANTHER" id="PTHR47959:SF1">
    <property type="entry name" value="ATP-DEPENDENT RNA HELICASE DBPA"/>
    <property type="match status" value="1"/>
</dbReference>
<dbReference type="Pfam" id="PF00270">
    <property type="entry name" value="DEAD"/>
    <property type="match status" value="1"/>
</dbReference>
<dbReference type="InterPro" id="IPR014001">
    <property type="entry name" value="Helicase_ATP-bd"/>
</dbReference>
<reference evidence="11" key="1">
    <citation type="submission" date="2017-02" db="UniProtKB">
        <authorList>
            <consortium name="WormBaseParasite"/>
        </authorList>
    </citation>
    <scope>IDENTIFICATION</scope>
</reference>
<evidence type="ECO:0000256" key="4">
    <source>
        <dbReference type="ARBA" id="ARBA00022840"/>
    </source>
</evidence>
<keyword evidence="1 5" id="KW-0547">Nucleotide-binding</keyword>
<dbReference type="SUPFAM" id="SSF52540">
    <property type="entry name" value="P-loop containing nucleoside triphosphate hydrolases"/>
    <property type="match status" value="1"/>
</dbReference>
<dbReference type="SMART" id="SM00490">
    <property type="entry name" value="HELICc"/>
    <property type="match status" value="1"/>
</dbReference>
<reference evidence="9 10" key="2">
    <citation type="submission" date="2018-11" db="EMBL/GenBank/DDBJ databases">
        <authorList>
            <consortium name="Pathogen Informatics"/>
        </authorList>
    </citation>
    <scope>NUCLEOTIDE SEQUENCE [LARGE SCALE GENOMIC DNA]</scope>
</reference>
<evidence type="ECO:0000256" key="1">
    <source>
        <dbReference type="ARBA" id="ARBA00022741"/>
    </source>
</evidence>
<feature type="region of interest" description="Disordered" evidence="6">
    <location>
        <begin position="624"/>
        <end position="673"/>
    </location>
</feature>
<organism evidence="11">
    <name type="scientific">Nippostrongylus brasiliensis</name>
    <name type="common">Rat hookworm</name>
    <dbReference type="NCBI Taxonomy" id="27835"/>
    <lineage>
        <taxon>Eukaryota</taxon>
        <taxon>Metazoa</taxon>
        <taxon>Ecdysozoa</taxon>
        <taxon>Nematoda</taxon>
        <taxon>Chromadorea</taxon>
        <taxon>Rhabditida</taxon>
        <taxon>Rhabditina</taxon>
        <taxon>Rhabditomorpha</taxon>
        <taxon>Strongyloidea</taxon>
        <taxon>Heligmosomidae</taxon>
        <taxon>Nippostrongylus</taxon>
    </lineage>
</organism>
<dbReference type="GO" id="GO:0043186">
    <property type="term" value="C:P granule"/>
    <property type="evidence" value="ECO:0007669"/>
    <property type="project" value="UniProtKB-ARBA"/>
</dbReference>
<evidence type="ECO:0000256" key="3">
    <source>
        <dbReference type="ARBA" id="ARBA00022806"/>
    </source>
</evidence>
<dbReference type="PROSITE" id="PS51192">
    <property type="entry name" value="HELICASE_ATP_BIND_1"/>
    <property type="match status" value="1"/>
</dbReference>
<feature type="compositionally biased region" description="Basic and acidic residues" evidence="6">
    <location>
        <begin position="554"/>
        <end position="573"/>
    </location>
</feature>
<evidence type="ECO:0000313" key="11">
    <source>
        <dbReference type="WBParaSite" id="NBR_0000868401-mRNA-1"/>
    </source>
</evidence>
<keyword evidence="4 5" id="KW-0067">ATP-binding</keyword>
<dbReference type="PROSITE" id="PS51194">
    <property type="entry name" value="HELICASE_CTER"/>
    <property type="match status" value="1"/>
</dbReference>
<dbReference type="InterPro" id="IPR011545">
    <property type="entry name" value="DEAD/DEAH_box_helicase_dom"/>
</dbReference>
<dbReference type="InterPro" id="IPR001650">
    <property type="entry name" value="Helicase_C-like"/>
</dbReference>
<dbReference type="Gene3D" id="3.40.50.300">
    <property type="entry name" value="P-loop containing nucleotide triphosphate hydrolases"/>
    <property type="match status" value="2"/>
</dbReference>
<feature type="domain" description="Helicase C-terminal" evidence="8">
    <location>
        <begin position="199"/>
        <end position="355"/>
    </location>
</feature>
<comment type="similarity">
    <text evidence="5">Belongs to the DEAD box helicase family.</text>
</comment>
<dbReference type="GO" id="GO:0005829">
    <property type="term" value="C:cytosol"/>
    <property type="evidence" value="ECO:0007669"/>
    <property type="project" value="TreeGrafter"/>
</dbReference>
<evidence type="ECO:0000259" key="8">
    <source>
        <dbReference type="PROSITE" id="PS51194"/>
    </source>
</evidence>
<accession>A0A0N4XZQ6</accession>
<evidence type="ECO:0000256" key="5">
    <source>
        <dbReference type="RuleBase" id="RU000492"/>
    </source>
</evidence>
<name>A0A0N4XZQ6_NIPBR</name>
<protein>
    <submittedName>
        <fullName evidence="11">MEL-46 (inferred by orthology to a C. elegans protein)</fullName>
    </submittedName>
</protein>
<dbReference type="InterPro" id="IPR027417">
    <property type="entry name" value="P-loop_NTPase"/>
</dbReference>
<dbReference type="WBParaSite" id="NBR_0000868401-mRNA-1">
    <property type="protein sequence ID" value="NBR_0000868401-mRNA-1"/>
    <property type="gene ID" value="NBR_0000868401"/>
</dbReference>
<dbReference type="GO" id="GO:0005524">
    <property type="term" value="F:ATP binding"/>
    <property type="evidence" value="ECO:0007669"/>
    <property type="project" value="UniProtKB-KW"/>
</dbReference>
<gene>
    <name evidence="9" type="ORF">NBR_LOCUS8685</name>
</gene>
<dbReference type="OMA" id="RICQMVQ"/>
<dbReference type="STRING" id="27835.A0A0N4XZQ6"/>
<dbReference type="Proteomes" id="UP000271162">
    <property type="component" value="Unassembled WGS sequence"/>
</dbReference>
<proteinExistence type="inferred from homology"/>
<dbReference type="InterPro" id="IPR050079">
    <property type="entry name" value="DEAD_box_RNA_helicase"/>
</dbReference>
<evidence type="ECO:0000256" key="2">
    <source>
        <dbReference type="ARBA" id="ARBA00022801"/>
    </source>
</evidence>
<evidence type="ECO:0000256" key="6">
    <source>
        <dbReference type="SAM" id="MobiDB-lite"/>
    </source>
</evidence>
<dbReference type="AlphaFoldDB" id="A0A0N4XZQ6"/>
<evidence type="ECO:0000313" key="9">
    <source>
        <dbReference type="EMBL" id="VDL72274.1"/>
    </source>
</evidence>
<dbReference type="PANTHER" id="PTHR47959">
    <property type="entry name" value="ATP-DEPENDENT RNA HELICASE RHLE-RELATED"/>
    <property type="match status" value="1"/>
</dbReference>
<dbReference type="GO" id="GO:0003724">
    <property type="term" value="F:RNA helicase activity"/>
    <property type="evidence" value="ECO:0007669"/>
    <property type="project" value="TreeGrafter"/>
</dbReference>
<dbReference type="SMART" id="SM00487">
    <property type="entry name" value="DEXDc"/>
    <property type="match status" value="1"/>
</dbReference>
<evidence type="ECO:0000259" key="7">
    <source>
        <dbReference type="PROSITE" id="PS51192"/>
    </source>
</evidence>
<keyword evidence="10" id="KW-1185">Reference proteome</keyword>
<dbReference type="CDD" id="cd18787">
    <property type="entry name" value="SF2_C_DEAD"/>
    <property type="match status" value="1"/>
</dbReference>
<keyword evidence="3 5" id="KW-0347">Helicase</keyword>
<sequence>MEFQEVIEIDANLRTDDVKTQGSFESLMISPSTNLNLQCNDAQKLIIAPTREIATQIKDTIKTIAHFKTRIALLVGGTPVHLDVQSLKRGAHIVVGTAGRICQMVQDGNLSMKAIDLFVLDEADKLMDDCFQKDINYLFSALPPTRQVAVFSATYPRNLDKLLAKFMRDASLVRLNSEDVQLIGIKQYAAMCNEPAMEFLVRLLKSVQFNQALVFCNLHQQCEPTCSSLEKEGFLAASISAQMTQTERDAVIEKLKQNKLKVLVSTDLYFLFFLTARGIDATNVNMVVNLETAINAETYFHRIGRAARFGGYGAAVTILADSREISRFKAMAWRGGVNVRLLNVKDIPPDLTTSQPYYDSCPPFKLLKSDSAISSFAREVADLGEKILQSKDSNAKEFAEAMVNEKPKKYKFIPSREKAKKKFYMRGELLAIRDAVAAESWKQYAVSKFDMSCDPFLSLEEHGKASNRCVSTAPCDGGSGELLNGIVNEKQPMKNDRKCYSRKDMIAIQNSVPKKVWVPYVKSRWDTTQEPFELDQYLRCSFEERLRRQRQLEKRQRTEVMKSRQKAQMEKPKLLASARTHCQVPVRDPPEVWRAKVAQHTSWLQNFDTTFKYDVYKESGRRREVAVETDSKVAGASEPEELPECKIGSQGHEQPADLSNDSPAVAEKEEPGVGTVSVIREHAETTLEIPTCSNSKETHLAVETTDDEFVDETDESLSEESCSEDNSDLDETEEQLKRLAEAYRKNVDFQVVFSSYLSLYNLRYR</sequence>
<dbReference type="GO" id="GO:0016787">
    <property type="term" value="F:hydrolase activity"/>
    <property type="evidence" value="ECO:0007669"/>
    <property type="project" value="UniProtKB-KW"/>
</dbReference>
<evidence type="ECO:0000313" key="10">
    <source>
        <dbReference type="Proteomes" id="UP000271162"/>
    </source>
</evidence>
<dbReference type="InterPro" id="IPR000629">
    <property type="entry name" value="RNA-helicase_DEAD-box_CS"/>
</dbReference>
<keyword evidence="2 5" id="KW-0378">Hydrolase</keyword>
<dbReference type="EMBL" id="UYSL01020037">
    <property type="protein sequence ID" value="VDL72274.1"/>
    <property type="molecule type" value="Genomic_DNA"/>
</dbReference>
<dbReference type="Pfam" id="PF00271">
    <property type="entry name" value="Helicase_C"/>
    <property type="match status" value="1"/>
</dbReference>
<dbReference type="PROSITE" id="PS00039">
    <property type="entry name" value="DEAD_ATP_HELICASE"/>
    <property type="match status" value="1"/>
</dbReference>
<feature type="domain" description="Helicase ATP-binding" evidence="7">
    <location>
        <begin position="43"/>
        <end position="173"/>
    </location>
</feature>
<dbReference type="GO" id="GO:0003676">
    <property type="term" value="F:nucleic acid binding"/>
    <property type="evidence" value="ECO:0007669"/>
    <property type="project" value="InterPro"/>
</dbReference>